<dbReference type="InParanoid" id="A0A2K3E7V5"/>
<accession>A0A2K3E7V5</accession>
<dbReference type="PaxDb" id="3055-EDP09474"/>
<evidence type="ECO:0000256" key="1">
    <source>
        <dbReference type="SAM" id="MobiDB-lite"/>
    </source>
</evidence>
<gene>
    <name evidence="2" type="ORF">CHLRE_01g047001v5</name>
</gene>
<name>A0A2K3E7V5_CHLRE</name>
<dbReference type="GeneID" id="5715677"/>
<evidence type="ECO:0000313" key="3">
    <source>
        <dbReference type="Proteomes" id="UP000006906"/>
    </source>
</evidence>
<dbReference type="AlphaFoldDB" id="A0A2K3E7V5"/>
<feature type="region of interest" description="Disordered" evidence="1">
    <location>
        <begin position="78"/>
        <end position="166"/>
    </location>
</feature>
<dbReference type="KEGG" id="cre:CHLRE_01g047001v5"/>
<sequence length="225" mass="24907">MPAAQRPAKRTRRQAAQEATSEASDDAPQSSGRGAASAVENGTVDLDAQRKEIMLRNQQRLQELGLTNLMADMRQDVNSDAAKKTVASSKAKRSAASDKENGDGEQRVVRRSLRNRGQEPELPPLLEPLFRKPDAAGEQPYSEEERKARPPRPPSAAAADGDAHKYDSHNLHRLRTMSDDAMLKRIYKITNTLKLQSLVQLLREFGRDQLADEAQAALDERLACV</sequence>
<feature type="region of interest" description="Disordered" evidence="1">
    <location>
        <begin position="1"/>
        <end position="44"/>
    </location>
</feature>
<evidence type="ECO:0000313" key="2">
    <source>
        <dbReference type="EMBL" id="PNW88837.1"/>
    </source>
</evidence>
<feature type="compositionally biased region" description="Polar residues" evidence="1">
    <location>
        <begin position="17"/>
        <end position="32"/>
    </location>
</feature>
<dbReference type="Proteomes" id="UP000006906">
    <property type="component" value="Chromosome 1"/>
</dbReference>
<dbReference type="OrthoDB" id="538974at2759"/>
<dbReference type="RefSeq" id="XP_001689736.2">
    <property type="nucleotide sequence ID" value="XM_001689684.2"/>
</dbReference>
<proteinExistence type="predicted"/>
<protein>
    <submittedName>
        <fullName evidence="2">Uncharacterized protein</fullName>
    </submittedName>
</protein>
<organism evidence="2 3">
    <name type="scientific">Chlamydomonas reinhardtii</name>
    <name type="common">Chlamydomonas smithii</name>
    <dbReference type="NCBI Taxonomy" id="3055"/>
    <lineage>
        <taxon>Eukaryota</taxon>
        <taxon>Viridiplantae</taxon>
        <taxon>Chlorophyta</taxon>
        <taxon>core chlorophytes</taxon>
        <taxon>Chlorophyceae</taxon>
        <taxon>CS clade</taxon>
        <taxon>Chlamydomonadales</taxon>
        <taxon>Chlamydomonadaceae</taxon>
        <taxon>Chlamydomonas</taxon>
    </lineage>
</organism>
<dbReference type="EMBL" id="CM008962">
    <property type="protein sequence ID" value="PNW88837.1"/>
    <property type="molecule type" value="Genomic_DNA"/>
</dbReference>
<keyword evidence="3" id="KW-1185">Reference proteome</keyword>
<dbReference type="ExpressionAtlas" id="A0A2K3E7V5">
    <property type="expression patterns" value="baseline"/>
</dbReference>
<feature type="compositionally biased region" description="Basic and acidic residues" evidence="1">
    <location>
        <begin position="95"/>
        <end position="108"/>
    </location>
</feature>
<reference evidence="2 3" key="1">
    <citation type="journal article" date="2007" name="Science">
        <title>The Chlamydomonas genome reveals the evolution of key animal and plant functions.</title>
        <authorList>
            <person name="Merchant S.S."/>
            <person name="Prochnik S.E."/>
            <person name="Vallon O."/>
            <person name="Harris E.H."/>
            <person name="Karpowicz S.J."/>
            <person name="Witman G.B."/>
            <person name="Terry A."/>
            <person name="Salamov A."/>
            <person name="Fritz-Laylin L.K."/>
            <person name="Marechal-Drouard L."/>
            <person name="Marshall W.F."/>
            <person name="Qu L.H."/>
            <person name="Nelson D.R."/>
            <person name="Sanderfoot A.A."/>
            <person name="Spalding M.H."/>
            <person name="Kapitonov V.V."/>
            <person name="Ren Q."/>
            <person name="Ferris P."/>
            <person name="Lindquist E."/>
            <person name="Shapiro H."/>
            <person name="Lucas S.M."/>
            <person name="Grimwood J."/>
            <person name="Schmutz J."/>
            <person name="Cardol P."/>
            <person name="Cerutti H."/>
            <person name="Chanfreau G."/>
            <person name="Chen C.L."/>
            <person name="Cognat V."/>
            <person name="Croft M.T."/>
            <person name="Dent R."/>
            <person name="Dutcher S."/>
            <person name="Fernandez E."/>
            <person name="Fukuzawa H."/>
            <person name="Gonzalez-Ballester D."/>
            <person name="Gonzalez-Halphen D."/>
            <person name="Hallmann A."/>
            <person name="Hanikenne M."/>
            <person name="Hippler M."/>
            <person name="Inwood W."/>
            <person name="Jabbari K."/>
            <person name="Kalanon M."/>
            <person name="Kuras R."/>
            <person name="Lefebvre P.A."/>
            <person name="Lemaire S.D."/>
            <person name="Lobanov A.V."/>
            <person name="Lohr M."/>
            <person name="Manuell A."/>
            <person name="Meier I."/>
            <person name="Mets L."/>
            <person name="Mittag M."/>
            <person name="Mittelmeier T."/>
            <person name="Moroney J.V."/>
            <person name="Moseley J."/>
            <person name="Napoli C."/>
            <person name="Nedelcu A.M."/>
            <person name="Niyogi K."/>
            <person name="Novoselov S.V."/>
            <person name="Paulsen I.T."/>
            <person name="Pazour G."/>
            <person name="Purton S."/>
            <person name="Ral J.P."/>
            <person name="Riano-Pachon D.M."/>
            <person name="Riekhof W."/>
            <person name="Rymarquis L."/>
            <person name="Schroda M."/>
            <person name="Stern D."/>
            <person name="Umen J."/>
            <person name="Willows R."/>
            <person name="Wilson N."/>
            <person name="Zimmer S.L."/>
            <person name="Allmer J."/>
            <person name="Balk J."/>
            <person name="Bisova K."/>
            <person name="Chen C.J."/>
            <person name="Elias M."/>
            <person name="Gendler K."/>
            <person name="Hauser C."/>
            <person name="Lamb M.R."/>
            <person name="Ledford H."/>
            <person name="Long J.C."/>
            <person name="Minagawa J."/>
            <person name="Page M.D."/>
            <person name="Pan J."/>
            <person name="Pootakham W."/>
            <person name="Roje S."/>
            <person name="Rose A."/>
            <person name="Stahlberg E."/>
            <person name="Terauchi A.M."/>
            <person name="Yang P."/>
            <person name="Ball S."/>
            <person name="Bowler C."/>
            <person name="Dieckmann C.L."/>
            <person name="Gladyshev V.N."/>
            <person name="Green P."/>
            <person name="Jorgensen R."/>
            <person name="Mayfield S."/>
            <person name="Mueller-Roeber B."/>
            <person name="Rajamani S."/>
            <person name="Sayre R.T."/>
            <person name="Brokstein P."/>
            <person name="Dubchak I."/>
            <person name="Goodstein D."/>
            <person name="Hornick L."/>
            <person name="Huang Y.W."/>
            <person name="Jhaveri J."/>
            <person name="Luo Y."/>
            <person name="Martinez D."/>
            <person name="Ngau W.C."/>
            <person name="Otillar B."/>
            <person name="Poliakov A."/>
            <person name="Porter A."/>
            <person name="Szajkowski L."/>
            <person name="Werner G."/>
            <person name="Zhou K."/>
            <person name="Grigoriev I.V."/>
            <person name="Rokhsar D.S."/>
            <person name="Grossman A.R."/>
        </authorList>
    </citation>
    <scope>NUCLEOTIDE SEQUENCE [LARGE SCALE GENOMIC DNA]</scope>
    <source>
        <strain evidence="3">CC-503</strain>
    </source>
</reference>
<dbReference type="Gramene" id="PNW88837">
    <property type="protein sequence ID" value="PNW88837"/>
    <property type="gene ID" value="CHLRE_01g047001v5"/>
</dbReference>